<dbReference type="SUPFAM" id="SSF48371">
    <property type="entry name" value="ARM repeat"/>
    <property type="match status" value="3"/>
</dbReference>
<evidence type="ECO:0000256" key="1">
    <source>
        <dbReference type="ARBA" id="ARBA00004496"/>
    </source>
</evidence>
<dbReference type="Pfam" id="PF23731">
    <property type="entry name" value="ARM_ECM29_C"/>
    <property type="match status" value="1"/>
</dbReference>
<feature type="domain" description="Proteasome component Ecm29 N-terminal" evidence="5">
    <location>
        <begin position="16"/>
        <end position="528"/>
    </location>
</feature>
<protein>
    <recommendedName>
        <fullName evidence="9">Proteasome component ECM29</fullName>
    </recommendedName>
</protein>
<gene>
    <name evidence="7" type="ORF">CPAG_04642</name>
</gene>
<accession>A0A0J6I9N6</accession>
<dbReference type="Pfam" id="PF13001">
    <property type="entry name" value="ECM29_N"/>
    <property type="match status" value="1"/>
</dbReference>
<dbReference type="InterPro" id="IPR016024">
    <property type="entry name" value="ARM-type_fold"/>
</dbReference>
<evidence type="ECO:0000256" key="3">
    <source>
        <dbReference type="ARBA" id="ARBA00022737"/>
    </source>
</evidence>
<reference evidence="8" key="2">
    <citation type="journal article" date="2009" name="Genome Res.">
        <title>Comparative genomic analyses of the human fungal pathogens Coccidioides and their relatives.</title>
        <authorList>
            <person name="Sharpton T.J."/>
            <person name="Stajich J.E."/>
            <person name="Rounsley S.D."/>
            <person name="Gardner M.J."/>
            <person name="Wortman J.R."/>
            <person name="Jordar V.S."/>
            <person name="Maiti R."/>
            <person name="Kodira C.D."/>
            <person name="Neafsey D.E."/>
            <person name="Zeng Q."/>
            <person name="Hung C.-Y."/>
            <person name="McMahan C."/>
            <person name="Muszewska A."/>
            <person name="Grynberg M."/>
            <person name="Mandel M.A."/>
            <person name="Kellner E.M."/>
            <person name="Barker B.M."/>
            <person name="Galgiani J.N."/>
            <person name="Orbach M.J."/>
            <person name="Kirkland T.N."/>
            <person name="Cole G.T."/>
            <person name="Henn M.R."/>
            <person name="Birren B.W."/>
            <person name="Taylor J.W."/>
        </authorList>
    </citation>
    <scope>NUCLEOTIDE SEQUENCE [LARGE SCALE GENOMIC DNA]</scope>
    <source>
        <strain evidence="8">RMSCC 3488</strain>
    </source>
</reference>
<keyword evidence="2" id="KW-0963">Cytoplasm</keyword>
<dbReference type="GO" id="GO:0000502">
    <property type="term" value="C:proteasome complex"/>
    <property type="evidence" value="ECO:0007669"/>
    <property type="project" value="UniProtKB-KW"/>
</dbReference>
<sequence length="1859" mass="206790">MPDQQQSAEARELSLVSNVEFRIALADSDEKLQQLLQKYLAPLLLKLASEHVAVRNKVIAVCQHVNTRIQPLTIDLPLPALLKQFKEIRSPLVRHFDLIYIKLALDRSTPVRRAEVFPELVQGVSQLEEEAADAASAFNLILRCLIALKLPQKGSDENLSFRRNLGISDEDARFLSKWFGNLVLLVPAGNKATCTSLSEAEYKFLNKNAPFNETWNPSSPGGLNLTDSKIAVLNFLASGAFNESERFIPAIIASADPNRKISTIGEEMLKQSGTDMESEDVVHRLFDLYPRAKEAEAISTTRPALQIKIFSLLCKSVKATTETDRIKQLFEDKINFATVMLQGGLEGSKLRTQLLNFITWFARMAPSAPVLAPGIIKLLKASVEAHGWPALSNKGNASEQKLRSLTYETIGWLSSKIDHTSEEGGAAGYSLIKWLFIALASDTSSDEIFVSIDQALGNVMNSAARNLNADITRRLRILLMYYMTAEPGEVDKRSRYTIARSVKFAAVRFANKCLPFSDVEGRWINMMALAADPDRDLKLVEEGRKGLDPYWYRVLNPPNVNYSPNPPTSSDAEDLYRFPRFSELVESVFLRTDDRNPNVKTDFQSTLIYSDSYANAYPSAMTFIRNIFLCEALSFSQVPFDAEQPYWEERLDTIISTSEAAREAVRKYLRQFPSDNIIIKQFLVAFLKGTVRKLGTPLGRTVEHFVEIASLTPNNLLQQLDPIAIFLRAGVEATRSNNQDMIAHSFGILESLPNAETRDREKVSRDLLDKTLSWRNAVGSAADEVRGHILMLMYFLTRLSYRGLKQTLLATQVRQFNVVLFEILAHSRDSTLRDTAIVCLGQLSLSSLLGPDFLSEDIGLEKLFERILVDAKAGKESAILALGRLSLALPKENDSSSGVFDRLLQSLYDLHDIRGVEVQLTVGEALSVTAVGWASKSLLTAFDVDAERPQSNIPSDVLSNMLEKVLLDCRASKPSLRRASAVWLLSLVQYCGHCQPLQDRLRECQVAFIWLLSDREEIVQETASRGLSLVYEMGNQSLKDDLVRDLVRSFTTEQSNLGGGKVSGDTELFEPGALPTGDGSVTTYKDIVGLASEVGDPSLVYRFMSLASNNSVWSSRAAFGRFGLSNLLSDSSVNGYLAQNPKIYPKLYRYRFDPNPNVQRSMNDIWNALVKDSNAVINTNFNAIMEDLLKSILVGKEWRVRQASCAAIADLIQGRPIEKYDKFLNDILNKAFKVLDDIKLTVREEAFKLCQVLSNILLRALEEGAPHSKKAQLMLQHIVPFLLQNGMESSVQEIQAYSIATMTTIVKKSPAEALRRFVPDILEKFLTSLSSVEPQAVNYIHLNADKYGLTGQQIDKMRLSAIRSSPMMESIELHLLDTLDDESMKAVAAKIEHVSKSAIGLPSKVGCSRVLVILSSKTVLFQPYADRFIQLTRKYVLDRNDTVSASYSNAIGYMMRLASDDEMLKTIAYAQKLYFDSEDASQRAVAGEILHSISKYANDRVNRVLATFLPFVFIGMHDTDNEVKEFFSKAWSDNASGSRMVLLYLKEILGLVSTQLDSPRWAVKHASALAVAKVVASLDKQVNSTTAKMVWPSVEKALGGKTWEGKEQVLHSMVQFVTRAKSYAENDIRDQIRTIALREAKRNNVSYRPHALKCLGEVSAVLSGLDLASDAIKIVTQVMEDSAELSKNKMDIDSAKNGKLSKVEEETFVASIECLLKCLDPSVPYAALGEQISQSVALVETAVVNGGKAVHNVLYIGLKAFFDRLSTSPADSIKECQGAFTILVDRLLFNDVEALVETVRAGRAQAIDSFIVVCTRGDIDLQPKWRQMIERWSAAERSGQVKVLLNIVTGKMQKAPASG</sequence>
<evidence type="ECO:0000259" key="6">
    <source>
        <dbReference type="Pfam" id="PF24492"/>
    </source>
</evidence>
<evidence type="ECO:0000313" key="8">
    <source>
        <dbReference type="Proteomes" id="UP000054567"/>
    </source>
</evidence>
<organism evidence="7 8">
    <name type="scientific">Coccidioides posadasii RMSCC 3488</name>
    <dbReference type="NCBI Taxonomy" id="454284"/>
    <lineage>
        <taxon>Eukaryota</taxon>
        <taxon>Fungi</taxon>
        <taxon>Dikarya</taxon>
        <taxon>Ascomycota</taxon>
        <taxon>Pezizomycotina</taxon>
        <taxon>Eurotiomycetes</taxon>
        <taxon>Eurotiomycetidae</taxon>
        <taxon>Onygenales</taxon>
        <taxon>Onygenaceae</taxon>
        <taxon>Coccidioides</taxon>
    </lineage>
</organism>
<dbReference type="GO" id="GO:0005737">
    <property type="term" value="C:cytoplasm"/>
    <property type="evidence" value="ECO:0007669"/>
    <property type="project" value="UniProtKB-SubCell"/>
</dbReference>
<dbReference type="PANTHER" id="PTHR23346">
    <property type="entry name" value="TRANSLATIONAL ACTIVATOR GCN1-RELATED"/>
    <property type="match status" value="1"/>
</dbReference>
<dbReference type="GO" id="GO:0036503">
    <property type="term" value="P:ERAD pathway"/>
    <property type="evidence" value="ECO:0007669"/>
    <property type="project" value="TreeGrafter"/>
</dbReference>
<evidence type="ECO:0000259" key="5">
    <source>
        <dbReference type="Pfam" id="PF13001"/>
    </source>
</evidence>
<dbReference type="OrthoDB" id="16066at2759"/>
<dbReference type="EMBL" id="DS268110">
    <property type="protein sequence ID" value="KMM68312.1"/>
    <property type="molecule type" value="Genomic_DNA"/>
</dbReference>
<dbReference type="GO" id="GO:0005634">
    <property type="term" value="C:nucleus"/>
    <property type="evidence" value="ECO:0007669"/>
    <property type="project" value="TreeGrafter"/>
</dbReference>
<dbReference type="InterPro" id="IPR055443">
    <property type="entry name" value="HEAT_ECM29"/>
</dbReference>
<dbReference type="GO" id="GO:0060090">
    <property type="term" value="F:molecular adaptor activity"/>
    <property type="evidence" value="ECO:0007669"/>
    <property type="project" value="InterPro"/>
</dbReference>
<name>A0A0J6I9N6_COCPO</name>
<dbReference type="PANTHER" id="PTHR23346:SF19">
    <property type="entry name" value="PROTEASOME ADAPTER AND SCAFFOLD PROTEIN ECM29"/>
    <property type="match status" value="1"/>
</dbReference>
<evidence type="ECO:0000313" key="7">
    <source>
        <dbReference type="EMBL" id="KMM68312.1"/>
    </source>
</evidence>
<dbReference type="Proteomes" id="UP000054567">
    <property type="component" value="Unassembled WGS sequence"/>
</dbReference>
<keyword evidence="3" id="KW-0677">Repeat</keyword>
<proteinExistence type="predicted"/>
<comment type="subcellular location">
    <subcellularLocation>
        <location evidence="1">Cytoplasm</location>
    </subcellularLocation>
</comment>
<reference evidence="8" key="3">
    <citation type="journal article" date="2010" name="Genome Res.">
        <title>Population genomic sequencing of Coccidioides fungi reveals recent hybridization and transposon control.</title>
        <authorList>
            <person name="Neafsey D.E."/>
            <person name="Barker B.M."/>
            <person name="Sharpton T.J."/>
            <person name="Stajich J.E."/>
            <person name="Park D.J."/>
            <person name="Whiston E."/>
            <person name="Hung C.-Y."/>
            <person name="McMahan C."/>
            <person name="White J."/>
            <person name="Sykes S."/>
            <person name="Heiman D."/>
            <person name="Young S."/>
            <person name="Zeng Q."/>
            <person name="Abouelleil A."/>
            <person name="Aftuck L."/>
            <person name="Bessette D."/>
            <person name="Brown A."/>
            <person name="FitzGerald M."/>
            <person name="Lui A."/>
            <person name="Macdonald J.P."/>
            <person name="Priest M."/>
            <person name="Orbach M.J."/>
            <person name="Galgiani J.N."/>
            <person name="Kirkland T.N."/>
            <person name="Cole G.T."/>
            <person name="Birren B.W."/>
            <person name="Henn M.R."/>
            <person name="Taylor J.W."/>
            <person name="Rounsley S.D."/>
        </authorList>
    </citation>
    <scope>NUCLEOTIDE SEQUENCE [LARGE SCALE GENOMIC DNA]</scope>
    <source>
        <strain evidence="8">RMSCC 3488</strain>
    </source>
</reference>
<dbReference type="GO" id="GO:0043248">
    <property type="term" value="P:proteasome assembly"/>
    <property type="evidence" value="ECO:0007669"/>
    <property type="project" value="InterPro"/>
</dbReference>
<dbReference type="Pfam" id="PF24492">
    <property type="entry name" value="HEAT_ECM29"/>
    <property type="match status" value="1"/>
</dbReference>
<dbReference type="InterPro" id="IPR011989">
    <property type="entry name" value="ARM-like"/>
</dbReference>
<dbReference type="Gene3D" id="1.25.10.10">
    <property type="entry name" value="Leucine-rich Repeat Variant"/>
    <property type="match status" value="2"/>
</dbReference>
<keyword evidence="4" id="KW-0647">Proteasome</keyword>
<dbReference type="InterPro" id="IPR024372">
    <property type="entry name" value="Ecm29_N"/>
</dbReference>
<feature type="domain" description="Proteasome adapter and scaffold protein ECM29 HEAT-repeat" evidence="6">
    <location>
        <begin position="1314"/>
        <end position="1475"/>
    </location>
</feature>
<reference evidence="7 8" key="1">
    <citation type="submission" date="2007-06" db="EMBL/GenBank/DDBJ databases">
        <title>The Genome Sequence of Coccidioides posadasii RMSCC_3488.</title>
        <authorList>
            <consortium name="Coccidioides Genome Resources Consortium"/>
            <consortium name="The Broad Institute Genome Sequencing Platform"/>
            <person name="Henn M.R."/>
            <person name="Sykes S."/>
            <person name="Young S."/>
            <person name="Jaffe D."/>
            <person name="Berlin A."/>
            <person name="Alvarez P."/>
            <person name="Butler J."/>
            <person name="Gnerre S."/>
            <person name="Grabherr M."/>
            <person name="Mauceli E."/>
            <person name="Brockman W."/>
            <person name="Kodira C."/>
            <person name="Alvarado L."/>
            <person name="Zeng Q."/>
            <person name="Crawford M."/>
            <person name="Antoine C."/>
            <person name="Devon K."/>
            <person name="Galgiani J."/>
            <person name="Orsborn K."/>
            <person name="Lewis M.L."/>
            <person name="Nusbaum C."/>
            <person name="Galagan J."/>
            <person name="Birren B."/>
        </authorList>
    </citation>
    <scope>NUCLEOTIDE SEQUENCE [LARGE SCALE GENOMIC DNA]</scope>
    <source>
        <strain evidence="7 8">RMSCC 3488</strain>
    </source>
</reference>
<dbReference type="VEuPathDB" id="FungiDB:CPAG_04642"/>
<evidence type="ECO:0000256" key="4">
    <source>
        <dbReference type="ARBA" id="ARBA00022942"/>
    </source>
</evidence>
<evidence type="ECO:0008006" key="9">
    <source>
        <dbReference type="Google" id="ProtNLM"/>
    </source>
</evidence>
<evidence type="ECO:0000256" key="2">
    <source>
        <dbReference type="ARBA" id="ARBA00022490"/>
    </source>
</evidence>